<dbReference type="RefSeq" id="WP_015018118.1">
    <property type="nucleotide sequence ID" value="NC_018719.1"/>
</dbReference>
<proteinExistence type="predicted"/>
<reference evidence="2 3" key="1">
    <citation type="journal article" date="2012" name="Environ. Microbiol.">
        <title>The genome of the ammonia-oxidizing Candidatus Nitrososphaera gargensis: insights into metabolic versatility and environmental adaptations.</title>
        <authorList>
            <person name="Spang A."/>
            <person name="Poehlein A."/>
            <person name="Offre P."/>
            <person name="Zumbragel S."/>
            <person name="Haider S."/>
            <person name="Rychlik N."/>
            <person name="Nowka B."/>
            <person name="Schmeisser C."/>
            <person name="Lebedeva E.V."/>
            <person name="Rattei T."/>
            <person name="Bohm C."/>
            <person name="Schmid M."/>
            <person name="Galushko A."/>
            <person name="Hatzenpichler R."/>
            <person name="Weinmaier T."/>
            <person name="Daniel R."/>
            <person name="Schleper C."/>
            <person name="Spieck E."/>
            <person name="Streit W."/>
            <person name="Wagner M."/>
        </authorList>
    </citation>
    <scope>NUCLEOTIDE SEQUENCE [LARGE SCALE GENOMIC DNA]</scope>
    <source>
        <strain evidence="3">Ga9.2</strain>
    </source>
</reference>
<evidence type="ECO:0000313" key="2">
    <source>
        <dbReference type="EMBL" id="AFU57572.1"/>
    </source>
</evidence>
<gene>
    <name evidence="2" type="ordered locus">Ngar_c06290</name>
</gene>
<dbReference type="InterPro" id="IPR039261">
    <property type="entry name" value="FNR_nucleotide-bd"/>
</dbReference>
<dbReference type="Gene3D" id="3.40.50.80">
    <property type="entry name" value="Nucleotide-binding domain of ferredoxin-NADP reductase (FNR) module"/>
    <property type="match status" value="1"/>
</dbReference>
<sequence length="86" mass="9820">MIGGLWTIKNLKIIYTVTDENAVGSWSGKRGRINKEMITRHLGSDEIANAIFYICGPPAMLKAMQELLQEFQVQEERIKVKEFTGY</sequence>
<dbReference type="HOGENOM" id="CLU_2490566_0_0_2"/>
<keyword evidence="3" id="KW-1185">Reference proteome</keyword>
<accession>K0II00</accession>
<dbReference type="KEGG" id="nga:Ngar_c06290"/>
<dbReference type="Proteomes" id="UP000008037">
    <property type="component" value="Chromosome"/>
</dbReference>
<dbReference type="GO" id="GO:0016491">
    <property type="term" value="F:oxidoreductase activity"/>
    <property type="evidence" value="ECO:0007669"/>
    <property type="project" value="InterPro"/>
</dbReference>
<organism evidence="2 3">
    <name type="scientific">Nitrososphaera gargensis (strain Ga9.2)</name>
    <dbReference type="NCBI Taxonomy" id="1237085"/>
    <lineage>
        <taxon>Archaea</taxon>
        <taxon>Nitrososphaerota</taxon>
        <taxon>Nitrososphaeria</taxon>
        <taxon>Nitrososphaerales</taxon>
        <taxon>Nitrososphaeraceae</taxon>
        <taxon>Nitrososphaera</taxon>
    </lineage>
</organism>
<dbReference type="BioCyc" id="CNIT1237085:G1324-627-MONOMER"/>
<feature type="domain" description="Oxidoreductase FAD/NAD(P)-binding" evidence="1">
    <location>
        <begin position="11"/>
        <end position="65"/>
    </location>
</feature>
<dbReference type="AlphaFoldDB" id="K0II00"/>
<name>K0II00_NITGG</name>
<dbReference type="InterPro" id="IPR001433">
    <property type="entry name" value="OxRdtase_FAD/NAD-bd"/>
</dbReference>
<evidence type="ECO:0000259" key="1">
    <source>
        <dbReference type="Pfam" id="PF00175"/>
    </source>
</evidence>
<dbReference type="EMBL" id="CP002408">
    <property type="protein sequence ID" value="AFU57572.1"/>
    <property type="molecule type" value="Genomic_DNA"/>
</dbReference>
<dbReference type="InParanoid" id="K0II00"/>
<protein>
    <submittedName>
        <fullName evidence="2">Putative oxidoreductase FAD/NAD(P)-binding protein</fullName>
    </submittedName>
</protein>
<dbReference type="SUPFAM" id="SSF52343">
    <property type="entry name" value="Ferredoxin reductase-like, C-terminal NADP-linked domain"/>
    <property type="match status" value="1"/>
</dbReference>
<evidence type="ECO:0000313" key="3">
    <source>
        <dbReference type="Proteomes" id="UP000008037"/>
    </source>
</evidence>
<dbReference type="GeneID" id="13795024"/>
<dbReference type="Pfam" id="PF00175">
    <property type="entry name" value="NAD_binding_1"/>
    <property type="match status" value="1"/>
</dbReference>